<feature type="transmembrane region" description="Helical" evidence="9">
    <location>
        <begin position="216"/>
        <end position="236"/>
    </location>
</feature>
<comment type="subcellular location">
    <subcellularLocation>
        <location evidence="1">Membrane</location>
        <topology evidence="1">Multi-pass membrane protein</topology>
    </subcellularLocation>
</comment>
<gene>
    <name evidence="10" type="ORF">AMORRO_LOCUS2636</name>
</gene>
<feature type="binding site" evidence="7">
    <location>
        <position position="20"/>
    </location>
    <ligand>
        <name>Ca(2+)</name>
        <dbReference type="ChEBI" id="CHEBI:29108"/>
    </ligand>
</feature>
<dbReference type="Proteomes" id="UP000789342">
    <property type="component" value="Unassembled WGS sequence"/>
</dbReference>
<dbReference type="OrthoDB" id="187171at2759"/>
<feature type="transmembrane region" description="Helical" evidence="9">
    <location>
        <begin position="65"/>
        <end position="86"/>
    </location>
</feature>
<feature type="transmembrane region" description="Helical" evidence="9">
    <location>
        <begin position="146"/>
        <end position="166"/>
    </location>
</feature>
<comment type="cofactor">
    <cofactor evidence="8">
        <name>Zn(2+)</name>
        <dbReference type="ChEBI" id="CHEBI:29105"/>
    </cofactor>
</comment>
<keyword evidence="6 9" id="KW-0472">Membrane</keyword>
<dbReference type="GO" id="GO:0046872">
    <property type="term" value="F:metal ion binding"/>
    <property type="evidence" value="ECO:0007669"/>
    <property type="project" value="UniProtKB-KW"/>
</dbReference>
<name>A0A9N8ZBR3_9GLOM</name>
<reference evidence="10" key="1">
    <citation type="submission" date="2021-06" db="EMBL/GenBank/DDBJ databases">
        <authorList>
            <person name="Kallberg Y."/>
            <person name="Tangrot J."/>
            <person name="Rosling A."/>
        </authorList>
    </citation>
    <scope>NUCLEOTIDE SEQUENCE</scope>
    <source>
        <strain evidence="10">CL551</strain>
    </source>
</reference>
<dbReference type="Pfam" id="PF05875">
    <property type="entry name" value="Ceramidase"/>
    <property type="match status" value="1"/>
</dbReference>
<dbReference type="InterPro" id="IPR008901">
    <property type="entry name" value="ACER"/>
</dbReference>
<feature type="binding site" evidence="8">
    <location>
        <position position="225"/>
    </location>
    <ligand>
        <name>Zn(2+)</name>
        <dbReference type="ChEBI" id="CHEBI:29105"/>
        <note>catalytic</note>
    </ligand>
</feature>
<keyword evidence="5 9" id="KW-1133">Transmembrane helix</keyword>
<evidence type="ECO:0000256" key="9">
    <source>
        <dbReference type="SAM" id="Phobius"/>
    </source>
</evidence>
<feature type="transmembrane region" description="Helical" evidence="9">
    <location>
        <begin position="178"/>
        <end position="195"/>
    </location>
</feature>
<feature type="transmembrane region" description="Helical" evidence="9">
    <location>
        <begin position="34"/>
        <end position="53"/>
    </location>
</feature>
<dbReference type="PANTHER" id="PTHR46187">
    <property type="entry name" value="ALKALINE CERAMIDASE 3"/>
    <property type="match status" value="1"/>
</dbReference>
<comment type="similarity">
    <text evidence="2">Belongs to the alkaline ceramidase family.</text>
</comment>
<evidence type="ECO:0000256" key="5">
    <source>
        <dbReference type="ARBA" id="ARBA00022989"/>
    </source>
</evidence>
<evidence type="ECO:0000256" key="4">
    <source>
        <dbReference type="ARBA" id="ARBA00022801"/>
    </source>
</evidence>
<dbReference type="GO" id="GO:0046514">
    <property type="term" value="P:ceramide catabolic process"/>
    <property type="evidence" value="ECO:0007669"/>
    <property type="project" value="TreeGrafter"/>
</dbReference>
<keyword evidence="8" id="KW-0862">Zinc</keyword>
<proteinExistence type="inferred from homology"/>
<evidence type="ECO:0000256" key="6">
    <source>
        <dbReference type="ARBA" id="ARBA00023136"/>
    </source>
</evidence>
<evidence type="ECO:0000313" key="10">
    <source>
        <dbReference type="EMBL" id="CAG8487924.1"/>
    </source>
</evidence>
<feature type="binding site" evidence="7">
    <location>
        <position position="22"/>
    </location>
    <ligand>
        <name>Ca(2+)</name>
        <dbReference type="ChEBI" id="CHEBI:29108"/>
    </ligand>
</feature>
<feature type="binding site" evidence="7">
    <location>
        <position position="24"/>
    </location>
    <ligand>
        <name>Ca(2+)</name>
        <dbReference type="ChEBI" id="CHEBI:29108"/>
    </ligand>
</feature>
<evidence type="ECO:0000256" key="3">
    <source>
        <dbReference type="ARBA" id="ARBA00022692"/>
    </source>
</evidence>
<protein>
    <submittedName>
        <fullName evidence="10">8304_t:CDS:1</fullName>
    </submittedName>
</protein>
<feature type="binding site" evidence="8">
    <location>
        <position position="221"/>
    </location>
    <ligand>
        <name>Zn(2+)</name>
        <dbReference type="ChEBI" id="CHEBI:29105"/>
        <note>catalytic</note>
    </ligand>
</feature>
<dbReference type="AlphaFoldDB" id="A0A9N8ZBR3"/>
<evidence type="ECO:0000256" key="7">
    <source>
        <dbReference type="PIRSR" id="PIRSR608901-1"/>
    </source>
</evidence>
<keyword evidence="7" id="KW-0479">Metal-binding</keyword>
<keyword evidence="3 9" id="KW-0812">Transmembrane</keyword>
<keyword evidence="11" id="KW-1185">Reference proteome</keyword>
<evidence type="ECO:0000313" key="11">
    <source>
        <dbReference type="Proteomes" id="UP000789342"/>
    </source>
</evidence>
<evidence type="ECO:0000256" key="2">
    <source>
        <dbReference type="ARBA" id="ARBA00009780"/>
    </source>
</evidence>
<dbReference type="PANTHER" id="PTHR46187:SF3">
    <property type="entry name" value="ALKALINE CERAMIDASE 3"/>
    <property type="match status" value="1"/>
</dbReference>
<keyword evidence="7" id="KW-0106">Calcium</keyword>
<dbReference type="GO" id="GO:0046513">
    <property type="term" value="P:ceramide biosynthetic process"/>
    <property type="evidence" value="ECO:0007669"/>
    <property type="project" value="TreeGrafter"/>
</dbReference>
<feature type="binding site" evidence="8">
    <location>
        <position position="81"/>
    </location>
    <ligand>
        <name>Zn(2+)</name>
        <dbReference type="ChEBI" id="CHEBI:29105"/>
        <note>catalytic</note>
    </ligand>
</feature>
<comment type="caution">
    <text evidence="10">The sequence shown here is derived from an EMBL/GenBank/DDBJ whole genome shotgun (WGS) entry which is preliminary data.</text>
</comment>
<keyword evidence="4" id="KW-0378">Hydrolase</keyword>
<feature type="binding site" evidence="7">
    <location>
        <position position="19"/>
    </location>
    <ligand>
        <name>Ca(2+)</name>
        <dbReference type="ChEBI" id="CHEBI:29108"/>
    </ligand>
</feature>
<sequence length="280" mass="32340">MTERDNSTPYWGHSTSTLDWCEENYVDHKYIAEFVNTTTNLIFIGLASFGIYITAKYGFETRFTIAYAAIALIGIGSWMFHMTLLYEFQLLDELPMIYGTCVLVHNIFETGHKRKYGIYLPLGLFVYASSITIAYLYILNPVFHQVSYAILVTVLNIRSYYLLSLIPKGNLHSTLKKLLFGAWAMFGMGFFLWNVDNIACDNLKLARARVGRPLGYLLELHGWWHIGTAFGTYYWIVFNQYLRVALLGKENEWKLNWTGFGAIPYMSINDNAKKDYVKVH</sequence>
<dbReference type="EMBL" id="CAJVPV010001141">
    <property type="protein sequence ID" value="CAG8487924.1"/>
    <property type="molecule type" value="Genomic_DNA"/>
</dbReference>
<dbReference type="GO" id="GO:0016811">
    <property type="term" value="F:hydrolase activity, acting on carbon-nitrogen (but not peptide) bonds, in linear amides"/>
    <property type="evidence" value="ECO:0007669"/>
    <property type="project" value="InterPro"/>
</dbReference>
<organism evidence="10 11">
    <name type="scientific">Acaulospora morrowiae</name>
    <dbReference type="NCBI Taxonomy" id="94023"/>
    <lineage>
        <taxon>Eukaryota</taxon>
        <taxon>Fungi</taxon>
        <taxon>Fungi incertae sedis</taxon>
        <taxon>Mucoromycota</taxon>
        <taxon>Glomeromycotina</taxon>
        <taxon>Glomeromycetes</taxon>
        <taxon>Diversisporales</taxon>
        <taxon>Acaulosporaceae</taxon>
        <taxon>Acaulospora</taxon>
    </lineage>
</organism>
<feature type="transmembrane region" description="Helical" evidence="9">
    <location>
        <begin position="118"/>
        <end position="139"/>
    </location>
</feature>
<accession>A0A9N8ZBR3</accession>
<evidence type="ECO:0000256" key="1">
    <source>
        <dbReference type="ARBA" id="ARBA00004141"/>
    </source>
</evidence>
<feature type="binding site" evidence="7">
    <location>
        <position position="33"/>
    </location>
    <ligand>
        <name>Ca(2+)</name>
        <dbReference type="ChEBI" id="CHEBI:29108"/>
    </ligand>
</feature>
<evidence type="ECO:0000256" key="8">
    <source>
        <dbReference type="PIRSR" id="PIRSR608901-2"/>
    </source>
</evidence>
<dbReference type="GO" id="GO:0005789">
    <property type="term" value="C:endoplasmic reticulum membrane"/>
    <property type="evidence" value="ECO:0007669"/>
    <property type="project" value="TreeGrafter"/>
</dbReference>